<dbReference type="GO" id="GO:0015293">
    <property type="term" value="F:symporter activity"/>
    <property type="evidence" value="ECO:0007669"/>
    <property type="project" value="InterPro"/>
</dbReference>
<organism evidence="2 3">
    <name type="scientific">Paenibacillus pabuli</name>
    <dbReference type="NCBI Taxonomy" id="1472"/>
    <lineage>
        <taxon>Bacteria</taxon>
        <taxon>Bacillati</taxon>
        <taxon>Bacillota</taxon>
        <taxon>Bacilli</taxon>
        <taxon>Bacillales</taxon>
        <taxon>Paenibacillaceae</taxon>
        <taxon>Paenibacillus</taxon>
    </lineage>
</organism>
<accession>A0A855XYI8</accession>
<dbReference type="InterPro" id="IPR039672">
    <property type="entry name" value="MFS_2"/>
</dbReference>
<feature type="transmembrane region" description="Helical" evidence="1">
    <location>
        <begin position="317"/>
        <end position="334"/>
    </location>
</feature>
<dbReference type="GO" id="GO:0008643">
    <property type="term" value="P:carbohydrate transport"/>
    <property type="evidence" value="ECO:0007669"/>
    <property type="project" value="InterPro"/>
</dbReference>
<feature type="transmembrane region" description="Helical" evidence="1">
    <location>
        <begin position="340"/>
        <end position="365"/>
    </location>
</feature>
<dbReference type="InterPro" id="IPR001927">
    <property type="entry name" value="Na/Gal_symport"/>
</dbReference>
<dbReference type="PANTHER" id="PTHR11328">
    <property type="entry name" value="MAJOR FACILITATOR SUPERFAMILY DOMAIN-CONTAINING PROTEIN"/>
    <property type="match status" value="1"/>
</dbReference>
<dbReference type="NCBIfam" id="TIGR00792">
    <property type="entry name" value="gph"/>
    <property type="match status" value="1"/>
</dbReference>
<feature type="transmembrane region" description="Helical" evidence="1">
    <location>
        <begin position="251"/>
        <end position="269"/>
    </location>
</feature>
<dbReference type="SUPFAM" id="SSF103473">
    <property type="entry name" value="MFS general substrate transporter"/>
    <property type="match status" value="1"/>
</dbReference>
<feature type="transmembrane region" description="Helical" evidence="1">
    <location>
        <begin position="129"/>
        <end position="147"/>
    </location>
</feature>
<comment type="caution">
    <text evidence="2">The sequence shown here is derived from an EMBL/GenBank/DDBJ whole genome shotgun (WGS) entry which is preliminary data.</text>
</comment>
<protein>
    <submittedName>
        <fullName evidence="2">GPH family glycoside/pentoside/hexuronide:cation symporter</fullName>
    </submittedName>
</protein>
<dbReference type="Pfam" id="PF13347">
    <property type="entry name" value="MFS_2"/>
    <property type="match status" value="1"/>
</dbReference>
<dbReference type="AlphaFoldDB" id="A0A855XYI8"/>
<feature type="transmembrane region" description="Helical" evidence="1">
    <location>
        <begin position="33"/>
        <end position="53"/>
    </location>
</feature>
<gene>
    <name evidence="2" type="ORF">DET56_107284</name>
</gene>
<dbReference type="EMBL" id="QGTZ01000007">
    <property type="protein sequence ID" value="PWW38882.1"/>
    <property type="molecule type" value="Genomic_DNA"/>
</dbReference>
<keyword evidence="1" id="KW-0812">Transmembrane</keyword>
<reference evidence="2 3" key="1">
    <citation type="submission" date="2018-05" db="EMBL/GenBank/DDBJ databases">
        <title>Freshwater and sediment microbial communities from various areas in North America, analyzing microbe dynamics in response to fracking.</title>
        <authorList>
            <person name="Lamendella R."/>
        </authorList>
    </citation>
    <scope>NUCLEOTIDE SEQUENCE [LARGE SCALE GENOMIC DNA]</scope>
    <source>
        <strain evidence="2 3">DB-3</strain>
    </source>
</reference>
<dbReference type="GO" id="GO:0006814">
    <property type="term" value="P:sodium ion transport"/>
    <property type="evidence" value="ECO:0007669"/>
    <property type="project" value="InterPro"/>
</dbReference>
<name>A0A855XYI8_9BACL</name>
<feature type="transmembrane region" description="Helical" evidence="1">
    <location>
        <begin position="98"/>
        <end position="117"/>
    </location>
</feature>
<dbReference type="RefSeq" id="WP_090995783.1">
    <property type="nucleotide sequence ID" value="NZ_QGTZ01000007.1"/>
</dbReference>
<dbReference type="Gene3D" id="1.20.1250.20">
    <property type="entry name" value="MFS general substrate transporter like domains"/>
    <property type="match status" value="2"/>
</dbReference>
<feature type="transmembrane region" description="Helical" evidence="1">
    <location>
        <begin position="289"/>
        <end position="310"/>
    </location>
</feature>
<feature type="transmembrane region" description="Helical" evidence="1">
    <location>
        <begin position="386"/>
        <end position="407"/>
    </location>
</feature>
<feature type="transmembrane region" description="Helical" evidence="1">
    <location>
        <begin position="197"/>
        <end position="215"/>
    </location>
</feature>
<feature type="transmembrane region" description="Helical" evidence="1">
    <location>
        <begin position="65"/>
        <end position="86"/>
    </location>
</feature>
<dbReference type="PANTHER" id="PTHR11328:SF24">
    <property type="entry name" value="MAJOR FACILITATOR SUPERFAMILY (MFS) PROFILE DOMAIN-CONTAINING PROTEIN"/>
    <property type="match status" value="1"/>
</dbReference>
<sequence>MFAESKINEEHPVDPSSDIPLQLRKGQLVGDSMGVAGGALISLIFSSFAMYYLTSVAHLDGIMLGTLVLVGSIIGAVSSFVTGILIDKFNSKYGKVRPWVLVSILPMAGSLLLLFSIPESLAISTQMAWAGICIVLFNIGTSMYSSASGSLIPMATRNPLEVTKMGSSRALGTMGGAMLVSLGYVPLVELVGGDRRAYLIVTAIIVILGSLFIFNQFRTSRENVKTVNRDASGFEKKVPFKDAILSILKNNYFLAGWLILFASTTMLAMNNASTVYYARYILGNINMQSLLTMVSIVPSLLVLAALPILVKKMGVRLVILMGTVFAITGMLIRLIDTTSIPLACIGFILSGMGALPMSALVTALINSTIDYGEWKSGIRSPGMMMSLVGMAALLASSLSISSIGWILGATKYDGSTAQQSESAIQGILTISIYLPTILASIAFICVLFWRLEKQHPQIVSELRARNGEN</sequence>
<keyword evidence="1" id="KW-0472">Membrane</keyword>
<evidence type="ECO:0000313" key="2">
    <source>
        <dbReference type="EMBL" id="PWW38882.1"/>
    </source>
</evidence>
<dbReference type="InterPro" id="IPR036259">
    <property type="entry name" value="MFS_trans_sf"/>
</dbReference>
<proteinExistence type="predicted"/>
<keyword evidence="1" id="KW-1133">Transmembrane helix</keyword>
<feature type="transmembrane region" description="Helical" evidence="1">
    <location>
        <begin position="168"/>
        <end position="185"/>
    </location>
</feature>
<evidence type="ECO:0000313" key="3">
    <source>
        <dbReference type="Proteomes" id="UP000247078"/>
    </source>
</evidence>
<evidence type="ECO:0000256" key="1">
    <source>
        <dbReference type="SAM" id="Phobius"/>
    </source>
</evidence>
<feature type="transmembrane region" description="Helical" evidence="1">
    <location>
        <begin position="427"/>
        <end position="449"/>
    </location>
</feature>
<dbReference type="Proteomes" id="UP000247078">
    <property type="component" value="Unassembled WGS sequence"/>
</dbReference>
<dbReference type="GO" id="GO:0005886">
    <property type="term" value="C:plasma membrane"/>
    <property type="evidence" value="ECO:0007669"/>
    <property type="project" value="TreeGrafter"/>
</dbReference>